<accession>A0A1X7C0F8</accession>
<gene>
    <name evidence="1" type="ORF">SAMN06295933_0036</name>
</gene>
<proteinExistence type="predicted"/>
<dbReference type="Pfam" id="PF03692">
    <property type="entry name" value="CxxCxxCC"/>
    <property type="match status" value="1"/>
</dbReference>
<keyword evidence="2" id="KW-1185">Reference proteome</keyword>
<sequence>MDFTNIFEKYEALVAEVDKAFKTVSEQTDDGIKCGKGCSDCCHALFDLTLVEAIYLNRKFNETFRGMPRSIIMQRADVSDREINKIKRRAFKASQAGTSAQEIIREISLARVRCPLLGDDNLCGLYEFRPLTCRIYGVPMNIGGEAHSCTKSGFSSGKSYPTINMDTLQTKLIKLSNELTESINSKLIELPEMIIPVSTALITDYTPEYLGENTGKAKEEIEVPVAAPSEACSTCSEDKSACANCNYTVSLGGTPDSE</sequence>
<dbReference type="InterPro" id="IPR005358">
    <property type="entry name" value="Puta_zinc/iron-chelating_dom"/>
</dbReference>
<reference evidence="2" key="1">
    <citation type="submission" date="2017-04" db="EMBL/GenBank/DDBJ databases">
        <authorList>
            <person name="Varghese N."/>
            <person name="Submissions S."/>
        </authorList>
    </citation>
    <scope>NUCLEOTIDE SEQUENCE [LARGE SCALE GENOMIC DNA]</scope>
    <source>
        <strain evidence="2">K3S</strain>
    </source>
</reference>
<dbReference type="Proteomes" id="UP000192906">
    <property type="component" value="Unassembled WGS sequence"/>
</dbReference>
<dbReference type="STRING" id="1519643.SAMN06295933_0036"/>
<protein>
    <submittedName>
        <fullName evidence="1">Putative zinc-or iron-chelating domain-containing protein</fullName>
    </submittedName>
</protein>
<evidence type="ECO:0000313" key="1">
    <source>
        <dbReference type="EMBL" id="SME87784.1"/>
    </source>
</evidence>
<evidence type="ECO:0000313" key="2">
    <source>
        <dbReference type="Proteomes" id="UP000192906"/>
    </source>
</evidence>
<organism evidence="1 2">
    <name type="scientific">Desulfovibrio gilichinskyi</name>
    <dbReference type="NCBI Taxonomy" id="1519643"/>
    <lineage>
        <taxon>Bacteria</taxon>
        <taxon>Pseudomonadati</taxon>
        <taxon>Thermodesulfobacteriota</taxon>
        <taxon>Desulfovibrionia</taxon>
        <taxon>Desulfovibrionales</taxon>
        <taxon>Desulfovibrionaceae</taxon>
        <taxon>Desulfovibrio</taxon>
    </lineage>
</organism>
<name>A0A1X7C0F8_9BACT</name>
<dbReference type="EMBL" id="FWZU01000001">
    <property type="protein sequence ID" value="SME87784.1"/>
    <property type="molecule type" value="Genomic_DNA"/>
</dbReference>
<dbReference type="AlphaFoldDB" id="A0A1X7C0F8"/>
<dbReference type="RefSeq" id="WP_085096595.1">
    <property type="nucleotide sequence ID" value="NZ_FWZU01000001.1"/>
</dbReference>
<dbReference type="OrthoDB" id="9810361at2"/>